<evidence type="ECO:0000256" key="2">
    <source>
        <dbReference type="ARBA" id="ARBA00011022"/>
    </source>
</evidence>
<evidence type="ECO:0000256" key="7">
    <source>
        <dbReference type="ARBA" id="ARBA00025083"/>
    </source>
</evidence>
<dbReference type="Proteomes" id="UP000243052">
    <property type="component" value="Chromosome ii"/>
</dbReference>
<keyword evidence="5" id="KW-0690">Ribosome biogenesis</keyword>
<keyword evidence="6" id="KW-0539">Nucleus</keyword>
<dbReference type="OrthoDB" id="4068648at2759"/>
<name>A0A109UWE8_9SACH</name>
<comment type="subunit">
    <text evidence="3">Interacts with the 35S, 23S and 20S pre-rRNAs and with the U3 snoRNA.</text>
</comment>
<dbReference type="GO" id="GO:0030688">
    <property type="term" value="C:preribosome, small subunit precursor"/>
    <property type="evidence" value="ECO:0007669"/>
    <property type="project" value="InterPro"/>
</dbReference>
<comment type="subcellular location">
    <subcellularLocation>
        <location evidence="1">Nucleus</location>
        <location evidence="1">Nucleolus</location>
    </subcellularLocation>
</comment>
<gene>
    <name evidence="8" type="ORF">AW171_hschr2334</name>
</gene>
<dbReference type="EMBL" id="CP014242">
    <property type="protein sequence ID" value="AMD18813.1"/>
    <property type="molecule type" value="Genomic_DNA"/>
</dbReference>
<accession>A0A109UWE8</accession>
<dbReference type="GO" id="GO:0000462">
    <property type="term" value="P:maturation of SSU-rRNA from tricistronic rRNA transcript (SSU-rRNA, 5.8S rRNA, LSU-rRNA)"/>
    <property type="evidence" value="ECO:0007669"/>
    <property type="project" value="InterPro"/>
</dbReference>
<dbReference type="GO" id="GO:0005730">
    <property type="term" value="C:nucleolus"/>
    <property type="evidence" value="ECO:0007669"/>
    <property type="project" value="UniProtKB-SubCell"/>
</dbReference>
<evidence type="ECO:0000256" key="4">
    <source>
        <dbReference type="ARBA" id="ARBA00021321"/>
    </source>
</evidence>
<keyword evidence="9" id="KW-1185">Reference proteome</keyword>
<comment type="function">
    <text evidence="7">Involved in ribosome biogenesis. Required for normal pre-rRNA processing in internal transcribed spacer 1 (ITS1). May be involved in the movements of the replication forks.</text>
</comment>
<comment type="similarity">
    <text evidence="2">Belongs to the SLX9 family.</text>
</comment>
<reference evidence="8 9" key="1">
    <citation type="submission" date="2016-01" db="EMBL/GenBank/DDBJ databases">
        <title>Genome sequence of the yeast Holleya sinecauda.</title>
        <authorList>
            <person name="Dietrich F.S."/>
        </authorList>
    </citation>
    <scope>NUCLEOTIDE SEQUENCE [LARGE SCALE GENOMIC DNA]</scope>
    <source>
        <strain evidence="8 9">ATCC 58844</strain>
    </source>
</reference>
<evidence type="ECO:0000256" key="5">
    <source>
        <dbReference type="ARBA" id="ARBA00022517"/>
    </source>
</evidence>
<dbReference type="Pfam" id="PF15341">
    <property type="entry name" value="SLX9"/>
    <property type="match status" value="1"/>
</dbReference>
<evidence type="ECO:0000256" key="3">
    <source>
        <dbReference type="ARBA" id="ARBA00011523"/>
    </source>
</evidence>
<evidence type="ECO:0000313" key="8">
    <source>
        <dbReference type="EMBL" id="AMD18813.1"/>
    </source>
</evidence>
<sequence length="202" mass="22607">MVAKKRTKLRSKVAKLSTSEKPLGIECDEKEFPEDPKAFLHQYRESKKEKSVAKSQSFLNRIREQATGNVGISKSSLRRRKKKLKNDLKPKMEDLLTSLKQEGVLDDAGDVITIEDTAESASKVTKIVTSAKYASLQGQQNSEPGQVVIKRNEPSIRTQKGARKLGREETARFSKVITDKTFQNNPFAALREVIIARGNGSF</sequence>
<evidence type="ECO:0000256" key="1">
    <source>
        <dbReference type="ARBA" id="ARBA00004604"/>
    </source>
</evidence>
<dbReference type="STRING" id="45286.A0A109UWE8"/>
<dbReference type="RefSeq" id="XP_017985809.1">
    <property type="nucleotide sequence ID" value="XM_018130095.1"/>
</dbReference>
<dbReference type="GO" id="GO:0030686">
    <property type="term" value="C:90S preribosome"/>
    <property type="evidence" value="ECO:0007669"/>
    <property type="project" value="InterPro"/>
</dbReference>
<evidence type="ECO:0000256" key="6">
    <source>
        <dbReference type="ARBA" id="ARBA00023242"/>
    </source>
</evidence>
<protein>
    <recommendedName>
        <fullName evidence="4">Ribosome biogenesis protein SLX9</fullName>
    </recommendedName>
</protein>
<dbReference type="GeneID" id="28721987"/>
<evidence type="ECO:0000313" key="9">
    <source>
        <dbReference type="Proteomes" id="UP000243052"/>
    </source>
</evidence>
<dbReference type="InterPro" id="IPR028160">
    <property type="entry name" value="Slx9-like"/>
</dbReference>
<organism evidence="8 9">
    <name type="scientific">Eremothecium sinecaudum</name>
    <dbReference type="NCBI Taxonomy" id="45286"/>
    <lineage>
        <taxon>Eukaryota</taxon>
        <taxon>Fungi</taxon>
        <taxon>Dikarya</taxon>
        <taxon>Ascomycota</taxon>
        <taxon>Saccharomycotina</taxon>
        <taxon>Saccharomycetes</taxon>
        <taxon>Saccharomycetales</taxon>
        <taxon>Saccharomycetaceae</taxon>
        <taxon>Eremothecium</taxon>
    </lineage>
</organism>
<dbReference type="AlphaFoldDB" id="A0A109UWE8"/>
<proteinExistence type="inferred from homology"/>